<dbReference type="AlphaFoldDB" id="A0A4D6WY37"/>
<dbReference type="CDD" id="cd03702">
    <property type="entry name" value="IF2_mtIF2_II"/>
    <property type="match status" value="1"/>
</dbReference>
<dbReference type="PANTHER" id="PTHR43381:SF5">
    <property type="entry name" value="TR-TYPE G DOMAIN-CONTAINING PROTEIN"/>
    <property type="match status" value="1"/>
</dbReference>
<dbReference type="Pfam" id="PF04760">
    <property type="entry name" value="IF2_N"/>
    <property type="match status" value="1"/>
</dbReference>
<dbReference type="SUPFAM" id="SSF52156">
    <property type="entry name" value="Initiation factor IF2/eIF5b, domain 3"/>
    <property type="match status" value="1"/>
</dbReference>
<organism evidence="10">
    <name type="scientific">Leiomenia cribrosa</name>
    <dbReference type="NCBI Taxonomy" id="217483"/>
    <lineage>
        <taxon>Eukaryota</taxon>
        <taxon>Rhodophyta</taxon>
        <taxon>Florideophyceae</taxon>
        <taxon>Rhodymeniophycidae</taxon>
        <taxon>Gigartinales</taxon>
        <taxon>Kallymeniaceae</taxon>
        <taxon>Leiomenia</taxon>
    </lineage>
</organism>
<dbReference type="GO" id="GO:0003743">
    <property type="term" value="F:translation initiation factor activity"/>
    <property type="evidence" value="ECO:0007669"/>
    <property type="project" value="UniProtKB-KW"/>
</dbReference>
<dbReference type="InterPro" id="IPR044145">
    <property type="entry name" value="IF2_II"/>
</dbReference>
<dbReference type="SUPFAM" id="SSF52540">
    <property type="entry name" value="P-loop containing nucleoside triphosphate hydrolases"/>
    <property type="match status" value="1"/>
</dbReference>
<keyword evidence="5" id="KW-0342">GTP-binding</keyword>
<dbReference type="Pfam" id="PF22042">
    <property type="entry name" value="EF-G_D2"/>
    <property type="match status" value="1"/>
</dbReference>
<keyword evidence="10" id="KW-0934">Plastid</keyword>
<keyword evidence="4" id="KW-0648">Protein biosynthesis</keyword>
<name>A0A4D6WY37_9FLOR</name>
<evidence type="ECO:0000313" key="10">
    <source>
        <dbReference type="EMBL" id="QCI07300.1"/>
    </source>
</evidence>
<dbReference type="FunFam" id="3.40.50.10050:FF:000001">
    <property type="entry name" value="Translation initiation factor IF-2"/>
    <property type="match status" value="1"/>
</dbReference>
<dbReference type="Gene3D" id="3.40.50.300">
    <property type="entry name" value="P-loop containing nucleotide triphosphate hydrolases"/>
    <property type="match status" value="1"/>
</dbReference>
<dbReference type="CDD" id="cd03692">
    <property type="entry name" value="mtIF2_IVc"/>
    <property type="match status" value="1"/>
</dbReference>
<dbReference type="NCBIfam" id="TIGR00487">
    <property type="entry name" value="IF-2"/>
    <property type="match status" value="1"/>
</dbReference>
<keyword evidence="8" id="KW-0175">Coiled coil</keyword>
<dbReference type="GO" id="GO:0005829">
    <property type="term" value="C:cytosol"/>
    <property type="evidence" value="ECO:0007669"/>
    <property type="project" value="TreeGrafter"/>
</dbReference>
<dbReference type="InterPro" id="IPR006847">
    <property type="entry name" value="IF2_N"/>
</dbReference>
<accession>A0A4D6WY37</accession>
<evidence type="ECO:0000256" key="4">
    <source>
        <dbReference type="ARBA" id="ARBA00022917"/>
    </source>
</evidence>
<dbReference type="FunFam" id="3.40.50.300:FF:000019">
    <property type="entry name" value="Translation initiation factor IF-2"/>
    <property type="match status" value="1"/>
</dbReference>
<dbReference type="InterPro" id="IPR053905">
    <property type="entry name" value="EF-G-like_DII"/>
</dbReference>
<dbReference type="InterPro" id="IPR023115">
    <property type="entry name" value="TIF_IF2_dom3"/>
</dbReference>
<dbReference type="GO" id="GO:0005525">
    <property type="term" value="F:GTP binding"/>
    <property type="evidence" value="ECO:0007669"/>
    <property type="project" value="UniProtKB-KW"/>
</dbReference>
<protein>
    <recommendedName>
        <fullName evidence="7">Translation initiation factor IF-2, chloroplastic</fullName>
    </recommendedName>
</protein>
<evidence type="ECO:0000256" key="3">
    <source>
        <dbReference type="ARBA" id="ARBA00022741"/>
    </source>
</evidence>
<proteinExistence type="inferred from homology"/>
<keyword evidence="2 10" id="KW-0396">Initiation factor</keyword>
<evidence type="ECO:0000256" key="6">
    <source>
        <dbReference type="ARBA" id="ARBA00025162"/>
    </source>
</evidence>
<dbReference type="InterPro" id="IPR036925">
    <property type="entry name" value="TIF_IF2_dom3_sf"/>
</dbReference>
<evidence type="ECO:0000256" key="7">
    <source>
        <dbReference type="ARBA" id="ARBA00044105"/>
    </source>
</evidence>
<evidence type="ECO:0000259" key="9">
    <source>
        <dbReference type="PROSITE" id="PS51722"/>
    </source>
</evidence>
<dbReference type="Pfam" id="PF00009">
    <property type="entry name" value="GTP_EFTU"/>
    <property type="match status" value="1"/>
</dbReference>
<gene>
    <name evidence="10" type="primary">infB</name>
</gene>
<dbReference type="SUPFAM" id="SSF50447">
    <property type="entry name" value="Translation proteins"/>
    <property type="match status" value="2"/>
</dbReference>
<dbReference type="FunFam" id="2.40.30.10:FF:000008">
    <property type="entry name" value="Translation initiation factor IF-2"/>
    <property type="match status" value="1"/>
</dbReference>
<feature type="coiled-coil region" evidence="8">
    <location>
        <begin position="20"/>
        <end position="58"/>
    </location>
</feature>
<dbReference type="HAMAP" id="MF_00100_B">
    <property type="entry name" value="IF_2_B"/>
    <property type="match status" value="1"/>
</dbReference>
<dbReference type="PRINTS" id="PR00315">
    <property type="entry name" value="ELONGATNFCT"/>
</dbReference>
<geneLocation type="plastid" evidence="10"/>
<dbReference type="PANTHER" id="PTHR43381">
    <property type="entry name" value="TRANSLATION INITIATION FACTOR IF-2-RELATED"/>
    <property type="match status" value="1"/>
</dbReference>
<dbReference type="InterPro" id="IPR000178">
    <property type="entry name" value="TF_IF2_bacterial-like"/>
</dbReference>
<dbReference type="Gene3D" id="2.40.30.10">
    <property type="entry name" value="Translation factors"/>
    <property type="match status" value="2"/>
</dbReference>
<dbReference type="Pfam" id="PF11987">
    <property type="entry name" value="IF-2"/>
    <property type="match status" value="1"/>
</dbReference>
<comment type="function">
    <text evidence="6">One of the essential components for the initiation of protein synthesis. Protects formylmethionyl-tRNA from spontaneous hydrolysis and promotes its binding to the 30S ribosomal subunits. Also involved in the hydrolysis of GTP during the formation of the 70S ribosomal complex.</text>
</comment>
<reference evidence="10" key="1">
    <citation type="journal article" date="2019" name="Mol. Phylogenet. Evol.">
        <title>Morphological evolution and classification of the red algal order Ceramiales inferred using plastid phylogenomics.</title>
        <authorList>
            <person name="Diaz-Tapia P."/>
            <person name="Pasella M.M."/>
            <person name="Verbruggen H."/>
            <person name="Maggs C.A."/>
        </authorList>
    </citation>
    <scope>NUCLEOTIDE SEQUENCE</scope>
    <source>
        <strain evidence="10">HV05337</strain>
    </source>
</reference>
<feature type="domain" description="Tr-type G" evidence="9">
    <location>
        <begin position="218"/>
        <end position="389"/>
    </location>
</feature>
<dbReference type="InterPro" id="IPR015760">
    <property type="entry name" value="TIF_IF2"/>
</dbReference>
<dbReference type="InterPro" id="IPR009000">
    <property type="entry name" value="Transl_B-barrel_sf"/>
</dbReference>
<dbReference type="NCBIfam" id="TIGR00231">
    <property type="entry name" value="small_GTP"/>
    <property type="match status" value="1"/>
</dbReference>
<dbReference type="FunFam" id="2.40.30.10:FF:000054">
    <property type="entry name" value="Translation initiation factor IF-2"/>
    <property type="match status" value="1"/>
</dbReference>
<evidence type="ECO:0000256" key="2">
    <source>
        <dbReference type="ARBA" id="ARBA00022540"/>
    </source>
</evidence>
<dbReference type="PROSITE" id="PS51722">
    <property type="entry name" value="G_TR_2"/>
    <property type="match status" value="1"/>
</dbReference>
<comment type="similarity">
    <text evidence="1">Belongs to the TRAFAC class translation factor GTPase superfamily. Classic translation factor GTPase family. IF-2 subfamily.</text>
</comment>
<sequence length="716" mass="79876">MIVDTVFLKNIQESKPEKILNNFQNKLDKKNKNINKLNEDLENRKNKVKQKKKNRSKIHIADNDILMDNTEIISGNNSDAFNLALMRPVKINKNKKQLRKNTNDYTKSKQIKKDKNFKDIANGNKNKDDQVLFNKEIVLDGPLTIKQLSDKLSIPEASIITWLFLQGISVTINQVIDISIAMKVANHYSFSVLKASNDYEVNNSLYNIKNNNILNGIQRPPIITIFGHVDHGKTSLINSIRKANSLSLEAGGITQAITAYEVNWEYLSSIYKLVFLDTPGHEAFMGMRSRGAEVTDVAILLIAADDGLKPQGIEAIKHIMSLKIPYIVAINKIDKDSVDVAKVKQQLADYNIIDKDWGGDSIIIEISALKNINIDNLLSSICKLSLSQGFKANPNSSAEGSIIEGYIDKKIGPIAIVLVKNGTLKVGDIIVAGSMYGKVKLIVNNNKVKVSEAGPSSIIQVLGFSSVPQAGLNFYCLNNEKYAKQLVSDKLDNSHNFLKSLNTRVTFENMSNNSKQVNVILKTDTQGSIEAIIHSFSQISQEKVQINLISFGQGSISDKDLDLAVTSNSIILGFNIIASHYINTNADKQNINVQIFNVIYDLLDYIKQYMISLVDPEYDKALIGNATVQTVFNINKGIVAGCIVNSGKLRKNSYIQVYSNNILVYDGVLTSLKRLKDDVDEVKAVNECGVMCLDYNLWRSFDRIEAYELIEKKKVL</sequence>
<evidence type="ECO:0000256" key="8">
    <source>
        <dbReference type="SAM" id="Coils"/>
    </source>
</evidence>
<dbReference type="InterPro" id="IPR027417">
    <property type="entry name" value="P-loop_NTPase"/>
</dbReference>
<dbReference type="InterPro" id="IPR005225">
    <property type="entry name" value="Small_GTP-bd"/>
</dbReference>
<dbReference type="GO" id="GO:0003924">
    <property type="term" value="F:GTPase activity"/>
    <property type="evidence" value="ECO:0007669"/>
    <property type="project" value="InterPro"/>
</dbReference>
<evidence type="ECO:0000256" key="5">
    <source>
        <dbReference type="ARBA" id="ARBA00023134"/>
    </source>
</evidence>
<dbReference type="Gene3D" id="3.40.50.10050">
    <property type="entry name" value="Translation initiation factor IF- 2, domain 3"/>
    <property type="match status" value="1"/>
</dbReference>
<dbReference type="InterPro" id="IPR000795">
    <property type="entry name" value="T_Tr_GTP-bd_dom"/>
</dbReference>
<keyword evidence="3" id="KW-0547">Nucleotide-binding</keyword>
<dbReference type="EMBL" id="MK814681">
    <property type="protein sequence ID" value="QCI07300.1"/>
    <property type="molecule type" value="Genomic_DNA"/>
</dbReference>
<dbReference type="CDD" id="cd01887">
    <property type="entry name" value="IF2_eIF5B"/>
    <property type="match status" value="1"/>
</dbReference>
<evidence type="ECO:0000256" key="1">
    <source>
        <dbReference type="ARBA" id="ARBA00007733"/>
    </source>
</evidence>
<reference evidence="10" key="2">
    <citation type="submission" date="2019-04" db="EMBL/GenBank/DDBJ databases">
        <authorList>
            <person name="Pasella M."/>
        </authorList>
    </citation>
    <scope>NUCLEOTIDE SEQUENCE</scope>
    <source>
        <strain evidence="10">HV05337</strain>
    </source>
</reference>